<comment type="similarity">
    <text evidence="3">Belongs to the lysine N(6)-hydroxylase/L-ornithine N(5)-oxygenase family.</text>
</comment>
<evidence type="ECO:0000313" key="9">
    <source>
        <dbReference type="Proteomes" id="UP000525336"/>
    </source>
</evidence>
<organism evidence="8 9">
    <name type="scientific">Vibrio chagasii</name>
    <dbReference type="NCBI Taxonomy" id="170679"/>
    <lineage>
        <taxon>Bacteria</taxon>
        <taxon>Pseudomonadati</taxon>
        <taxon>Pseudomonadota</taxon>
        <taxon>Gammaproteobacteria</taxon>
        <taxon>Vibrionales</taxon>
        <taxon>Vibrionaceae</taxon>
        <taxon>Vibrio</taxon>
    </lineage>
</organism>
<proteinExistence type="inferred from homology"/>
<gene>
    <name evidence="8" type="ORF">F0245_21775</name>
</gene>
<evidence type="ECO:0000256" key="3">
    <source>
        <dbReference type="ARBA" id="ARBA00007588"/>
    </source>
</evidence>
<dbReference type="EMBL" id="VTXW01000032">
    <property type="protein sequence ID" value="NOH35953.1"/>
    <property type="molecule type" value="Genomic_DNA"/>
</dbReference>
<keyword evidence="8" id="KW-0503">Monooxygenase</keyword>
<dbReference type="Pfam" id="PF13434">
    <property type="entry name" value="Lys_Orn_oxgnase"/>
    <property type="match status" value="1"/>
</dbReference>
<dbReference type="PANTHER" id="PTHR42802:SF1">
    <property type="entry name" value="L-ORNITHINE N(5)-MONOOXYGENASE"/>
    <property type="match status" value="1"/>
</dbReference>
<evidence type="ECO:0000313" key="8">
    <source>
        <dbReference type="EMBL" id="NOH35953.1"/>
    </source>
</evidence>
<dbReference type="SUPFAM" id="SSF51905">
    <property type="entry name" value="FAD/NAD(P)-binding domain"/>
    <property type="match status" value="1"/>
</dbReference>
<evidence type="ECO:0000256" key="1">
    <source>
        <dbReference type="ARBA" id="ARBA00001974"/>
    </source>
</evidence>
<sequence length="432" mass="49205">MQSNIIDIIGVGFNVSNIGLAISLQENNSPLSMLFLESKANSKWQEEMTIPGSDIQNAPHRDLITPVNPRSRYTFINYLFEHGRLFSHFNLGMKFPFRTEYSKYIEWCSKFFEDKVKYNEAVVSIEYTGDFENEEPIFKVTTSTGDTYLCKKVVLGHGRSINIPEEFSGISNGRATHLTKYRSYISKIESGDEDTFCVVGSSQSAIEIVLDLKSRFPNAKITNLIRSFSYKLKDTSPFSYEVFYPEFIDHFYSASDSQKEKLTLHLRNSNYSSVDKDVLDGLYQSLYEDKILERERVFIRNNSKINTVVENDDSIEISYTNELLNESSSESFDHVILATGFKDLGHGDRYDTYCPLLHNVKGYINESEQGLLQINRDYSLNFAPPGKNRTYKSFYLNGLCESTHGLGDAGSISSVSIRSKVICDSLINSHEV</sequence>
<evidence type="ECO:0000256" key="5">
    <source>
        <dbReference type="ARBA" id="ARBA00022827"/>
    </source>
</evidence>
<evidence type="ECO:0000256" key="4">
    <source>
        <dbReference type="ARBA" id="ARBA00022630"/>
    </source>
</evidence>
<keyword evidence="6" id="KW-0521">NADP</keyword>
<dbReference type="PANTHER" id="PTHR42802">
    <property type="entry name" value="MONOOXYGENASE"/>
    <property type="match status" value="1"/>
</dbReference>
<evidence type="ECO:0000256" key="6">
    <source>
        <dbReference type="ARBA" id="ARBA00022857"/>
    </source>
</evidence>
<evidence type="ECO:0000256" key="7">
    <source>
        <dbReference type="ARBA" id="ARBA00023002"/>
    </source>
</evidence>
<comment type="caution">
    <text evidence="8">The sequence shown here is derived from an EMBL/GenBank/DDBJ whole genome shotgun (WGS) entry which is preliminary data.</text>
</comment>
<evidence type="ECO:0000256" key="2">
    <source>
        <dbReference type="ARBA" id="ARBA00004924"/>
    </source>
</evidence>
<keyword evidence="5" id="KW-0274">FAD</keyword>
<dbReference type="AlphaFoldDB" id="A0A7Y3YT98"/>
<comment type="pathway">
    <text evidence="2">Siderophore biosynthesis.</text>
</comment>
<dbReference type="InterPro" id="IPR025700">
    <property type="entry name" value="Lys/Orn_oxygenase"/>
</dbReference>
<accession>A0A7Y3YT98</accession>
<keyword evidence="4" id="KW-0285">Flavoprotein</keyword>
<comment type="cofactor">
    <cofactor evidence="1">
        <name>FAD</name>
        <dbReference type="ChEBI" id="CHEBI:57692"/>
    </cofactor>
</comment>
<protein>
    <submittedName>
        <fullName evidence="8">SidA/IucD/PvdA family monooxygenase</fullName>
    </submittedName>
</protein>
<keyword evidence="7" id="KW-0560">Oxidoreductase</keyword>
<dbReference type="Proteomes" id="UP000525336">
    <property type="component" value="Unassembled WGS sequence"/>
</dbReference>
<dbReference type="GO" id="GO:0004497">
    <property type="term" value="F:monooxygenase activity"/>
    <property type="evidence" value="ECO:0007669"/>
    <property type="project" value="UniProtKB-KW"/>
</dbReference>
<dbReference type="GO" id="GO:0006879">
    <property type="term" value="P:intracellular iron ion homeostasis"/>
    <property type="evidence" value="ECO:0007669"/>
    <property type="project" value="TreeGrafter"/>
</dbReference>
<reference evidence="8 9" key="1">
    <citation type="submission" date="2019-09" db="EMBL/GenBank/DDBJ databases">
        <title>Draft genome sequencing and comparative genomics of hatchery-associated Vibrios.</title>
        <authorList>
            <person name="Kehlet-Delgado H."/>
            <person name="Mueller R.S."/>
        </authorList>
    </citation>
    <scope>NUCLEOTIDE SEQUENCE [LARGE SCALE GENOMIC DNA]</scope>
    <source>
        <strain evidence="8 9">00-90-10</strain>
    </source>
</reference>
<dbReference type="Gene3D" id="3.50.50.60">
    <property type="entry name" value="FAD/NAD(P)-binding domain"/>
    <property type="match status" value="1"/>
</dbReference>
<dbReference type="RefSeq" id="WP_171369200.1">
    <property type="nucleotide sequence ID" value="NZ_VTXW01000032.1"/>
</dbReference>
<name>A0A7Y3YT98_9VIBR</name>
<dbReference type="InterPro" id="IPR036188">
    <property type="entry name" value="FAD/NAD-bd_sf"/>
</dbReference>